<evidence type="ECO:0000313" key="1">
    <source>
        <dbReference type="EMBL" id="VDN07729.1"/>
    </source>
</evidence>
<sequence length="32" mass="3494">MLKEAVVEIKIAFSATLRMRYGPGVLPVDMAS</sequence>
<dbReference type="AlphaFoldDB" id="A0A0N5DA81"/>
<dbReference type="WBParaSite" id="TCLT_0001006801-mRNA-1">
    <property type="protein sequence ID" value="TCLT_0001006801-mRNA-1"/>
    <property type="gene ID" value="TCLT_0001006801"/>
</dbReference>
<evidence type="ECO:0000313" key="3">
    <source>
        <dbReference type="WBParaSite" id="TCLT_0001006801-mRNA-1"/>
    </source>
</evidence>
<accession>A0A0N5DA81</accession>
<keyword evidence="2" id="KW-1185">Reference proteome</keyword>
<proteinExistence type="predicted"/>
<protein>
    <submittedName>
        <fullName evidence="3">ABC transporter ATP-binding protein</fullName>
    </submittedName>
</protein>
<dbReference type="Proteomes" id="UP000276776">
    <property type="component" value="Unassembled WGS sequence"/>
</dbReference>
<evidence type="ECO:0000313" key="2">
    <source>
        <dbReference type="Proteomes" id="UP000276776"/>
    </source>
</evidence>
<reference evidence="1 2" key="2">
    <citation type="submission" date="2018-11" db="EMBL/GenBank/DDBJ databases">
        <authorList>
            <consortium name="Pathogen Informatics"/>
        </authorList>
    </citation>
    <scope>NUCLEOTIDE SEQUENCE [LARGE SCALE GENOMIC DNA]</scope>
</reference>
<dbReference type="EMBL" id="UYYF01004958">
    <property type="protein sequence ID" value="VDN07729.1"/>
    <property type="molecule type" value="Genomic_DNA"/>
</dbReference>
<name>A0A0N5DA81_THECL</name>
<gene>
    <name evidence="1" type="ORF">TCLT_LOCUS10057</name>
</gene>
<organism evidence="3">
    <name type="scientific">Thelazia callipaeda</name>
    <name type="common">Oriental eyeworm</name>
    <name type="synonym">Parasitic nematode</name>
    <dbReference type="NCBI Taxonomy" id="103827"/>
    <lineage>
        <taxon>Eukaryota</taxon>
        <taxon>Metazoa</taxon>
        <taxon>Ecdysozoa</taxon>
        <taxon>Nematoda</taxon>
        <taxon>Chromadorea</taxon>
        <taxon>Rhabditida</taxon>
        <taxon>Spirurina</taxon>
        <taxon>Spiruromorpha</taxon>
        <taxon>Thelazioidea</taxon>
        <taxon>Thelaziidae</taxon>
        <taxon>Thelazia</taxon>
    </lineage>
</organism>
<reference evidence="3" key="1">
    <citation type="submission" date="2017-02" db="UniProtKB">
        <authorList>
            <consortium name="WormBaseParasite"/>
        </authorList>
    </citation>
    <scope>IDENTIFICATION</scope>
</reference>